<evidence type="ECO:0000313" key="5">
    <source>
        <dbReference type="Proteomes" id="UP000313359"/>
    </source>
</evidence>
<dbReference type="AlphaFoldDB" id="A0A5C2RQB7"/>
<dbReference type="InterPro" id="IPR003591">
    <property type="entry name" value="Leu-rich_rpt_typical-subtyp"/>
</dbReference>
<organism evidence="4 5">
    <name type="scientific">Lentinus tigrinus ALCF2SS1-6</name>
    <dbReference type="NCBI Taxonomy" id="1328759"/>
    <lineage>
        <taxon>Eukaryota</taxon>
        <taxon>Fungi</taxon>
        <taxon>Dikarya</taxon>
        <taxon>Basidiomycota</taxon>
        <taxon>Agaricomycotina</taxon>
        <taxon>Agaricomycetes</taxon>
        <taxon>Polyporales</taxon>
        <taxon>Polyporaceae</taxon>
        <taxon>Lentinus</taxon>
    </lineage>
</organism>
<feature type="region of interest" description="Disordered" evidence="3">
    <location>
        <begin position="1"/>
        <end position="91"/>
    </location>
</feature>
<evidence type="ECO:0000256" key="2">
    <source>
        <dbReference type="ARBA" id="ARBA00022737"/>
    </source>
</evidence>
<dbReference type="EMBL" id="ML122329">
    <property type="protein sequence ID" value="RPD53109.1"/>
    <property type="molecule type" value="Genomic_DNA"/>
</dbReference>
<dbReference type="PANTHER" id="PTHR48051:SF54">
    <property type="entry name" value="LEUCINE-RICH REPEAT-CONTAINING PROTEIN"/>
    <property type="match status" value="1"/>
</dbReference>
<dbReference type="Gene3D" id="3.80.10.10">
    <property type="entry name" value="Ribonuclease Inhibitor"/>
    <property type="match status" value="3"/>
</dbReference>
<dbReference type="InterPro" id="IPR001611">
    <property type="entry name" value="Leu-rich_rpt"/>
</dbReference>
<feature type="compositionally biased region" description="Polar residues" evidence="3">
    <location>
        <begin position="51"/>
        <end position="64"/>
    </location>
</feature>
<keyword evidence="5" id="KW-1185">Reference proteome</keyword>
<dbReference type="PROSITE" id="PS51450">
    <property type="entry name" value="LRR"/>
    <property type="match status" value="3"/>
</dbReference>
<keyword evidence="2" id="KW-0677">Repeat</keyword>
<dbReference type="Pfam" id="PF00560">
    <property type="entry name" value="LRR_1"/>
    <property type="match status" value="1"/>
</dbReference>
<dbReference type="OrthoDB" id="1517790at2759"/>
<feature type="region of interest" description="Disordered" evidence="3">
    <location>
        <begin position="478"/>
        <end position="562"/>
    </location>
</feature>
<protein>
    <recommendedName>
        <fullName evidence="6">L domain-like protein</fullName>
    </recommendedName>
</protein>
<evidence type="ECO:0008006" key="6">
    <source>
        <dbReference type="Google" id="ProtNLM"/>
    </source>
</evidence>
<feature type="compositionally biased region" description="Pro residues" evidence="3">
    <location>
        <begin position="33"/>
        <end position="46"/>
    </location>
</feature>
<feature type="compositionally biased region" description="Low complexity" evidence="3">
    <location>
        <begin position="528"/>
        <end position="555"/>
    </location>
</feature>
<dbReference type="InterPro" id="IPR050216">
    <property type="entry name" value="LRR_domain-containing"/>
</dbReference>
<feature type="region of interest" description="Disordered" evidence="3">
    <location>
        <begin position="180"/>
        <end position="204"/>
    </location>
</feature>
<dbReference type="Pfam" id="PF13855">
    <property type="entry name" value="LRR_8"/>
    <property type="match status" value="1"/>
</dbReference>
<dbReference type="SMART" id="SM00369">
    <property type="entry name" value="LRR_TYP"/>
    <property type="match status" value="6"/>
</dbReference>
<dbReference type="GO" id="GO:0005737">
    <property type="term" value="C:cytoplasm"/>
    <property type="evidence" value="ECO:0007669"/>
    <property type="project" value="TreeGrafter"/>
</dbReference>
<feature type="compositionally biased region" description="Low complexity" evidence="3">
    <location>
        <begin position="594"/>
        <end position="619"/>
    </location>
</feature>
<feature type="compositionally biased region" description="Polar residues" evidence="3">
    <location>
        <begin position="490"/>
        <end position="505"/>
    </location>
</feature>
<dbReference type="Proteomes" id="UP000313359">
    <property type="component" value="Unassembled WGS sequence"/>
</dbReference>
<feature type="region of interest" description="Disordered" evidence="3">
    <location>
        <begin position="594"/>
        <end position="623"/>
    </location>
</feature>
<sequence>MQKVIGTPSTPSPSVRASVSPLARPRTRTPTVAPSPSPTLRVPPTPTLRTQKSAQNLRTKTPTPAKSPVRKTRPLPPEEDVPPTPSRPQLSIREQIALKRAEVKKIVKSPVVGEFEGLETASPHAYNQPVEHDVDLGRWSIKETIERARSSGAINLCSRDLPCIPSALFEIHLGITPEPLKSAPVEPPIGSSDTRRKGNQNGPSWYDAQDLEVLKAWSNEIQEIQPEISMFGSLKTVDLHNNKLQTLPDTFADLTALTSIDLSHNQLTSLPVNFWALPHLTTLNLSHNALTSLPFSAPFGSGSTPLGRTKDSRGDWFTQSITRATEPLPRLMTLDVSHNHLAAASIDHSTDGPGLPALLSKLDLSGNPLGKCDSLFRALGRLERLREIHMLKADIGDDSFPVSVFASTSGSLFPLLKILDMEETQVTRPVVEAVFTPNVIKQMVQFDITSQEPPDGVLRIIVGKRVVKEAWEIEAERRTKQRRGVAFPESSGSSAGRSDTKSPVQKESWEIEAEEGLLSEGAKRRMRAQAAAAQSSAPSTSTTPPPGAKSTPSSPQKKTVVVEKEPWEIEAEQGLLSAGARRRARAAALLAASEATQADAARTPSPSTPSPASSHTPPSVGAALANPQYYDAASRTLTLPPSAPPSKSSHARSFSLAAPAWSKSKGPATTGVPELTLAIPAPTLPLAAIAAQPLAHNLKVLILTNRRADPSFSIPTNPGICLPYLEELSLENCNLGDTVPVAHVGEAGGDEFAPQRTNEPLLPLLAKLFPSVRTLDLSYNALTSAALTKAALASLIFAEDTPTPGGDGEDTATSTTAVRKGLRQLRLRGNRLNGLDGFQELAERFRGNRDVPEWKLEELDLRDNEIGKLPAELGLLPLEVFLVDGNTFRVPQRRVWEREGTKGLLSWLRGRIE</sequence>
<keyword evidence="1" id="KW-0433">Leucine-rich repeat</keyword>
<dbReference type="SMART" id="SM00364">
    <property type="entry name" value="LRR_BAC"/>
    <property type="match status" value="4"/>
</dbReference>
<gene>
    <name evidence="4" type="ORF">L227DRAFT_596442</name>
</gene>
<evidence type="ECO:0000256" key="1">
    <source>
        <dbReference type="ARBA" id="ARBA00022614"/>
    </source>
</evidence>
<evidence type="ECO:0000256" key="3">
    <source>
        <dbReference type="SAM" id="MobiDB-lite"/>
    </source>
</evidence>
<accession>A0A5C2RQB7</accession>
<feature type="compositionally biased region" description="Polar residues" evidence="3">
    <location>
        <begin position="7"/>
        <end position="17"/>
    </location>
</feature>
<dbReference type="SUPFAM" id="SSF52058">
    <property type="entry name" value="L domain-like"/>
    <property type="match status" value="1"/>
</dbReference>
<name>A0A5C2RQB7_9APHY</name>
<dbReference type="STRING" id="1328759.A0A5C2RQB7"/>
<dbReference type="InterPro" id="IPR032675">
    <property type="entry name" value="LRR_dom_sf"/>
</dbReference>
<reference evidence="4" key="1">
    <citation type="journal article" date="2018" name="Genome Biol. Evol.">
        <title>Genomics and development of Lentinus tigrinus, a white-rot wood-decaying mushroom with dimorphic fruiting bodies.</title>
        <authorList>
            <person name="Wu B."/>
            <person name="Xu Z."/>
            <person name="Knudson A."/>
            <person name="Carlson A."/>
            <person name="Chen N."/>
            <person name="Kovaka S."/>
            <person name="LaButti K."/>
            <person name="Lipzen A."/>
            <person name="Pennachio C."/>
            <person name="Riley R."/>
            <person name="Schakwitz W."/>
            <person name="Umezawa K."/>
            <person name="Ohm R.A."/>
            <person name="Grigoriev I.V."/>
            <person name="Nagy L.G."/>
            <person name="Gibbons J."/>
            <person name="Hibbett D."/>
        </authorList>
    </citation>
    <scope>NUCLEOTIDE SEQUENCE [LARGE SCALE GENOMIC DNA]</scope>
    <source>
        <strain evidence="4">ALCF2SS1-6</strain>
    </source>
</reference>
<proteinExistence type="predicted"/>
<dbReference type="PRINTS" id="PR00019">
    <property type="entry name" value="LEURICHRPT"/>
</dbReference>
<evidence type="ECO:0000313" key="4">
    <source>
        <dbReference type="EMBL" id="RPD53109.1"/>
    </source>
</evidence>
<dbReference type="PANTHER" id="PTHR48051">
    <property type="match status" value="1"/>
</dbReference>